<evidence type="ECO:0000313" key="3">
    <source>
        <dbReference type="Proteomes" id="UP000246991"/>
    </source>
</evidence>
<protein>
    <submittedName>
        <fullName evidence="2">Uncharacterized protein</fullName>
    </submittedName>
</protein>
<reference evidence="2 3" key="1">
    <citation type="submission" date="2018-03" db="EMBL/GenBank/DDBJ databases">
        <title>Genomes of Pezizomycetes fungi and the evolution of truffles.</title>
        <authorList>
            <person name="Murat C."/>
            <person name="Payen T."/>
            <person name="Noel B."/>
            <person name="Kuo A."/>
            <person name="Martin F.M."/>
        </authorList>
    </citation>
    <scope>NUCLEOTIDE SEQUENCE [LARGE SCALE GENOMIC DNA]</scope>
    <source>
        <strain evidence="2">091103-1</strain>
    </source>
</reference>
<comment type="caution">
    <text evidence="2">The sequence shown here is derived from an EMBL/GenBank/DDBJ whole genome shotgun (WGS) entry which is preliminary data.</text>
</comment>
<evidence type="ECO:0000313" key="2">
    <source>
        <dbReference type="EMBL" id="PWW72279.1"/>
    </source>
</evidence>
<dbReference type="EMBL" id="PYWC01000111">
    <property type="protein sequence ID" value="PWW72279.1"/>
    <property type="molecule type" value="Genomic_DNA"/>
</dbReference>
<proteinExistence type="predicted"/>
<dbReference type="AlphaFoldDB" id="A0A317SCK4"/>
<keyword evidence="3" id="KW-1185">Reference proteome</keyword>
<feature type="region of interest" description="Disordered" evidence="1">
    <location>
        <begin position="27"/>
        <end position="61"/>
    </location>
</feature>
<accession>A0A317SCK4</accession>
<sequence>MCFCTSPKDHQSQTEVEVLTPQGSAGALALRGTHGGGLPDTPPSPQPGAPATIRTTIGDDNIESGNIDKCGGLSMNLKMVIESPHARDIMSGFGELVQGLGSFTGPTVSTQTGRRNRNCARITNSGCTELTVTADAKAQGEDVRKK</sequence>
<gene>
    <name evidence="2" type="ORF">C7212DRAFT_348153</name>
</gene>
<evidence type="ECO:0000256" key="1">
    <source>
        <dbReference type="SAM" id="MobiDB-lite"/>
    </source>
</evidence>
<name>A0A317SCK4_9PEZI</name>
<dbReference type="Proteomes" id="UP000246991">
    <property type="component" value="Unassembled WGS sequence"/>
</dbReference>
<organism evidence="2 3">
    <name type="scientific">Tuber magnatum</name>
    <name type="common">white Piedmont truffle</name>
    <dbReference type="NCBI Taxonomy" id="42249"/>
    <lineage>
        <taxon>Eukaryota</taxon>
        <taxon>Fungi</taxon>
        <taxon>Dikarya</taxon>
        <taxon>Ascomycota</taxon>
        <taxon>Pezizomycotina</taxon>
        <taxon>Pezizomycetes</taxon>
        <taxon>Pezizales</taxon>
        <taxon>Tuberaceae</taxon>
        <taxon>Tuber</taxon>
    </lineage>
</organism>